<gene>
    <name evidence="2" type="ORF">GCM10009854_44100</name>
</gene>
<keyword evidence="3" id="KW-1185">Reference proteome</keyword>
<dbReference type="EMBL" id="BAAARA010000021">
    <property type="protein sequence ID" value="GAA2360261.1"/>
    <property type="molecule type" value="Genomic_DNA"/>
</dbReference>
<proteinExistence type="predicted"/>
<dbReference type="Proteomes" id="UP001501218">
    <property type="component" value="Unassembled WGS sequence"/>
</dbReference>
<name>A0ABN3GST1_9PSEU</name>
<evidence type="ECO:0000256" key="1">
    <source>
        <dbReference type="SAM" id="MobiDB-lite"/>
    </source>
</evidence>
<organism evidence="2 3">
    <name type="scientific">Saccharopolyspora halophila</name>
    <dbReference type="NCBI Taxonomy" id="405551"/>
    <lineage>
        <taxon>Bacteria</taxon>
        <taxon>Bacillati</taxon>
        <taxon>Actinomycetota</taxon>
        <taxon>Actinomycetes</taxon>
        <taxon>Pseudonocardiales</taxon>
        <taxon>Pseudonocardiaceae</taxon>
        <taxon>Saccharopolyspora</taxon>
    </lineage>
</organism>
<protein>
    <submittedName>
        <fullName evidence="2">Uncharacterized protein</fullName>
    </submittedName>
</protein>
<evidence type="ECO:0000313" key="3">
    <source>
        <dbReference type="Proteomes" id="UP001501218"/>
    </source>
</evidence>
<sequence length="78" mass="8253">MTLQPIQPAVHGTTAPEARARDEVVDAALTLGPQPRSWKASSSPCYTTASFLSHQRDHNIAMKTVPPTTAPTATPTAT</sequence>
<feature type="region of interest" description="Disordered" evidence="1">
    <location>
        <begin position="1"/>
        <end position="20"/>
    </location>
</feature>
<accession>A0ABN3GST1</accession>
<reference evidence="2 3" key="1">
    <citation type="journal article" date="2019" name="Int. J. Syst. Evol. Microbiol.">
        <title>The Global Catalogue of Microorganisms (GCM) 10K type strain sequencing project: providing services to taxonomists for standard genome sequencing and annotation.</title>
        <authorList>
            <consortium name="The Broad Institute Genomics Platform"/>
            <consortium name="The Broad Institute Genome Sequencing Center for Infectious Disease"/>
            <person name="Wu L."/>
            <person name="Ma J."/>
        </authorList>
    </citation>
    <scope>NUCLEOTIDE SEQUENCE [LARGE SCALE GENOMIC DNA]</scope>
    <source>
        <strain evidence="2 3">JCM 16221</strain>
    </source>
</reference>
<comment type="caution">
    <text evidence="2">The sequence shown here is derived from an EMBL/GenBank/DDBJ whole genome shotgun (WGS) entry which is preliminary data.</text>
</comment>
<evidence type="ECO:0000313" key="2">
    <source>
        <dbReference type="EMBL" id="GAA2360261.1"/>
    </source>
</evidence>